<dbReference type="CDD" id="cd07361">
    <property type="entry name" value="MEMO_like"/>
    <property type="match status" value="1"/>
</dbReference>
<reference evidence="3 4" key="1">
    <citation type="submission" date="2020-03" db="EMBL/GenBank/DDBJ databases">
        <title>Genomic Encyclopedia of Type Strains, Phase IV (KMG-IV): sequencing the most valuable type-strain genomes for metagenomic binning, comparative biology and taxonomic classification.</title>
        <authorList>
            <person name="Goeker M."/>
        </authorList>
    </citation>
    <scope>NUCLEOTIDE SEQUENCE [LARGE SCALE GENOMIC DNA]</scope>
    <source>
        <strain evidence="3 4">DSM 24233</strain>
    </source>
</reference>
<dbReference type="AlphaFoldDB" id="A0A846QQR9"/>
<evidence type="ECO:0000256" key="2">
    <source>
        <dbReference type="HAMAP-Rule" id="MF_00055"/>
    </source>
</evidence>
<protein>
    <recommendedName>
        <fullName evidence="2">MEMO1 family protein GGQ74_000639</fullName>
    </recommendedName>
</protein>
<organism evidence="3 4">
    <name type="scientific">Desulfobaculum xiamenense</name>
    <dbReference type="NCBI Taxonomy" id="995050"/>
    <lineage>
        <taxon>Bacteria</taxon>
        <taxon>Pseudomonadati</taxon>
        <taxon>Thermodesulfobacteriota</taxon>
        <taxon>Desulfovibrionia</taxon>
        <taxon>Desulfovibrionales</taxon>
        <taxon>Desulfovibrionaceae</taxon>
        <taxon>Desulfobaculum</taxon>
    </lineage>
</organism>
<dbReference type="NCBIfam" id="TIGR04336">
    <property type="entry name" value="AmmeMemoSam_B"/>
    <property type="match status" value="1"/>
</dbReference>
<dbReference type="Proteomes" id="UP000580856">
    <property type="component" value="Unassembled WGS sequence"/>
</dbReference>
<proteinExistence type="inferred from homology"/>
<evidence type="ECO:0000256" key="1">
    <source>
        <dbReference type="ARBA" id="ARBA00006315"/>
    </source>
</evidence>
<evidence type="ECO:0000313" key="4">
    <source>
        <dbReference type="Proteomes" id="UP000580856"/>
    </source>
</evidence>
<dbReference type="InterPro" id="IPR002737">
    <property type="entry name" value="MEMO1_fam"/>
</dbReference>
<comment type="similarity">
    <text evidence="1 2">Belongs to the MEMO1 family.</text>
</comment>
<dbReference type="RefSeq" id="WP_167940090.1">
    <property type="nucleotide sequence ID" value="NZ_JAATJA010000001.1"/>
</dbReference>
<dbReference type="PANTHER" id="PTHR11060">
    <property type="entry name" value="PROTEIN MEMO1"/>
    <property type="match status" value="1"/>
</dbReference>
<dbReference type="PANTHER" id="PTHR11060:SF0">
    <property type="entry name" value="PROTEIN MEMO1"/>
    <property type="match status" value="1"/>
</dbReference>
<accession>A0A846QQR9</accession>
<keyword evidence="4" id="KW-1185">Reference proteome</keyword>
<comment type="caution">
    <text evidence="3">The sequence shown here is derived from an EMBL/GenBank/DDBJ whole genome shotgun (WGS) entry which is preliminary data.</text>
</comment>
<dbReference type="Gene3D" id="3.40.830.10">
    <property type="entry name" value="LigB-like"/>
    <property type="match status" value="1"/>
</dbReference>
<name>A0A846QQR9_9BACT</name>
<evidence type="ECO:0000313" key="3">
    <source>
        <dbReference type="EMBL" id="NJB66999.1"/>
    </source>
</evidence>
<dbReference type="HAMAP" id="MF_00055">
    <property type="entry name" value="MEMO1"/>
    <property type="match status" value="1"/>
</dbReference>
<dbReference type="EMBL" id="JAATJA010000001">
    <property type="protein sequence ID" value="NJB66999.1"/>
    <property type="molecule type" value="Genomic_DNA"/>
</dbReference>
<sequence length="271" mass="28342">MDRNPVVAGQFYQGNPVGLRREVEACMSGVDAPPADAPRTLLAMVPHAGYMFSGRVCGRTLASANLSSTILMLGPNHTGRGQAIAVWPDGHWFIPGSDVPVLSELASRIASCHPAVSADTAAHAMEHSLEVILPFLAFRDPGVGIVPVAVSEHRFTVLEEVAAAIVPILAAAEAPVSIVVSSDMSHYVSRQTARTLDTAALDAAVALDPRGLYDVVRERGITMCGVLPMTLGLMIAKGLGAREGRLAAYATSGDVTGDQEQVVGYAGVLVH</sequence>
<gene>
    <name evidence="3" type="ORF">GGQ74_000639</name>
</gene>
<dbReference type="Pfam" id="PF01875">
    <property type="entry name" value="Memo"/>
    <property type="match status" value="1"/>
</dbReference>